<keyword evidence="5" id="KW-0648">Protein biosynthesis</keyword>
<dbReference type="InterPro" id="IPR012340">
    <property type="entry name" value="NA-bd_OB-fold"/>
</dbReference>
<dbReference type="Gene3D" id="2.40.50.140">
    <property type="entry name" value="Nucleic acid-binding proteins"/>
    <property type="match status" value="1"/>
</dbReference>
<dbReference type="CDD" id="cd02799">
    <property type="entry name" value="tRNA_bind_EMAP-II_like"/>
    <property type="match status" value="1"/>
</dbReference>
<dbReference type="PANTHER" id="PTHR11586:SF43">
    <property type="entry name" value="TYROSINE--TRNA LIGASE, CYTOPLASMIC"/>
    <property type="match status" value="1"/>
</dbReference>
<evidence type="ECO:0000256" key="2">
    <source>
        <dbReference type="ARBA" id="ARBA00022490"/>
    </source>
</evidence>
<dbReference type="PANTHER" id="PTHR11586">
    <property type="entry name" value="TRNA-AMINOACYLATION COFACTOR ARC1 FAMILY MEMBER"/>
    <property type="match status" value="1"/>
</dbReference>
<dbReference type="Gene3D" id="1.10.240.10">
    <property type="entry name" value="Tyrosyl-Transfer RNA Synthetase"/>
    <property type="match status" value="1"/>
</dbReference>
<keyword evidence="2" id="KW-0963">Cytoplasm</keyword>
<feature type="domain" description="TRNA-binding" evidence="8">
    <location>
        <begin position="65"/>
        <end position="169"/>
    </location>
</feature>
<keyword evidence="9" id="KW-0436">Ligase</keyword>
<evidence type="ECO:0000256" key="7">
    <source>
        <dbReference type="SAM" id="MobiDB-lite"/>
    </source>
</evidence>
<comment type="caution">
    <text evidence="9">The sequence shown here is derived from an EMBL/GenBank/DDBJ whole genome shotgun (WGS) entry which is preliminary data.</text>
</comment>
<proteinExistence type="predicted"/>
<evidence type="ECO:0000259" key="8">
    <source>
        <dbReference type="PROSITE" id="PS50886"/>
    </source>
</evidence>
<comment type="subcellular location">
    <subcellularLocation>
        <location evidence="1">Cytoplasm</location>
    </subcellularLocation>
</comment>
<accession>A0A834C594</accession>
<dbReference type="GO" id="GO:0006412">
    <property type="term" value="P:translation"/>
    <property type="evidence" value="ECO:0007669"/>
    <property type="project" value="UniProtKB-KW"/>
</dbReference>
<gene>
    <name evidence="9" type="ORF">FQA47_008206</name>
</gene>
<evidence type="ECO:0000256" key="1">
    <source>
        <dbReference type="ARBA" id="ARBA00004496"/>
    </source>
</evidence>
<dbReference type="GO" id="GO:0004831">
    <property type="term" value="F:tyrosine-tRNA ligase activity"/>
    <property type="evidence" value="ECO:0007669"/>
    <property type="project" value="TreeGrafter"/>
</dbReference>
<name>A0A834C594_ORYME</name>
<evidence type="ECO:0000256" key="3">
    <source>
        <dbReference type="ARBA" id="ARBA00022555"/>
    </source>
</evidence>
<dbReference type="Pfam" id="PF01588">
    <property type="entry name" value="tRNA_bind"/>
    <property type="match status" value="1"/>
</dbReference>
<dbReference type="FunFam" id="2.40.50.140:FF:000047">
    <property type="entry name" value="tyrosine--tRNA ligase, cytoplasmic isoform X2"/>
    <property type="match status" value="1"/>
</dbReference>
<organism evidence="9 10">
    <name type="scientific">Oryzias melastigma</name>
    <name type="common">Marine medaka</name>
    <dbReference type="NCBI Taxonomy" id="30732"/>
    <lineage>
        <taxon>Eukaryota</taxon>
        <taxon>Metazoa</taxon>
        <taxon>Chordata</taxon>
        <taxon>Craniata</taxon>
        <taxon>Vertebrata</taxon>
        <taxon>Euteleostomi</taxon>
        <taxon>Actinopterygii</taxon>
        <taxon>Neopterygii</taxon>
        <taxon>Teleostei</taxon>
        <taxon>Neoteleostei</taxon>
        <taxon>Acanthomorphata</taxon>
        <taxon>Ovalentaria</taxon>
        <taxon>Atherinomorphae</taxon>
        <taxon>Beloniformes</taxon>
        <taxon>Adrianichthyidae</taxon>
        <taxon>Oryziinae</taxon>
        <taxon>Oryzias</taxon>
    </lineage>
</organism>
<evidence type="ECO:0000313" key="10">
    <source>
        <dbReference type="Proteomes" id="UP000646548"/>
    </source>
</evidence>
<evidence type="ECO:0000256" key="5">
    <source>
        <dbReference type="ARBA" id="ARBA00022917"/>
    </source>
</evidence>
<protein>
    <submittedName>
        <fullName evidence="9">Tyrosine--tRNA ligase, cytoplasmic</fullName>
    </submittedName>
</protein>
<evidence type="ECO:0000256" key="6">
    <source>
        <dbReference type="PROSITE-ProRule" id="PRU00209"/>
    </source>
</evidence>
<dbReference type="PROSITE" id="PS50886">
    <property type="entry name" value="TRBD"/>
    <property type="match status" value="1"/>
</dbReference>
<keyword evidence="3 6" id="KW-0820">tRNA-binding</keyword>
<keyword evidence="4 6" id="KW-0694">RNA-binding</keyword>
<dbReference type="EMBL" id="WKFB01000441">
    <property type="protein sequence ID" value="KAF6723055.1"/>
    <property type="molecule type" value="Genomic_DNA"/>
</dbReference>
<dbReference type="InterPro" id="IPR002547">
    <property type="entry name" value="tRNA-bd_dom"/>
</dbReference>
<dbReference type="GO" id="GO:0000049">
    <property type="term" value="F:tRNA binding"/>
    <property type="evidence" value="ECO:0007669"/>
    <property type="project" value="UniProtKB-UniRule"/>
</dbReference>
<dbReference type="Proteomes" id="UP000646548">
    <property type="component" value="Unassembled WGS sequence"/>
</dbReference>
<evidence type="ECO:0000313" key="9">
    <source>
        <dbReference type="EMBL" id="KAF6723055.1"/>
    </source>
</evidence>
<sequence length="229" mass="25126">MIHPGDLKASVEAALNQLLEPIRKKFQSPELRKLTNSAYPDPSKTKTGGKGAKASAGGGEDDELVPSRLDIRVGKILSVEKHPDADSLFLEKIDVGEPEPRTVVSGLVAYVSQQDLQDRTVVLLCNLKPQKMRGIESQAMLLCSSVEGEPRRVEPLDPPEGSSPGERVFVEGYETGKPDDRLNPKKKVWEKLQVDLKVSDQCVAQWKDKKLMTKLGQITCKTLKGGNIS</sequence>
<dbReference type="InterPro" id="IPR051270">
    <property type="entry name" value="Tyrosine-tRNA_ligase_regulator"/>
</dbReference>
<feature type="region of interest" description="Disordered" evidence="7">
    <location>
        <begin position="29"/>
        <end position="64"/>
    </location>
</feature>
<dbReference type="GO" id="GO:0005737">
    <property type="term" value="C:cytoplasm"/>
    <property type="evidence" value="ECO:0007669"/>
    <property type="project" value="UniProtKB-SubCell"/>
</dbReference>
<reference evidence="9" key="1">
    <citation type="journal article" name="BMC Genomics">
        <title>Long-read sequencing and de novo genome assembly of marine medaka (Oryzias melastigma).</title>
        <authorList>
            <person name="Liang P."/>
            <person name="Saqib H.S.A."/>
            <person name="Ni X."/>
            <person name="Shen Y."/>
        </authorList>
    </citation>
    <scope>NUCLEOTIDE SEQUENCE</scope>
    <source>
        <strain evidence="9">Bigg-433</strain>
    </source>
</reference>
<dbReference type="AlphaFoldDB" id="A0A834C594"/>
<dbReference type="SUPFAM" id="SSF50249">
    <property type="entry name" value="Nucleic acid-binding proteins"/>
    <property type="match status" value="1"/>
</dbReference>
<evidence type="ECO:0000256" key="4">
    <source>
        <dbReference type="ARBA" id="ARBA00022884"/>
    </source>
</evidence>